<evidence type="ECO:0000256" key="1">
    <source>
        <dbReference type="SAM" id="Phobius"/>
    </source>
</evidence>
<feature type="transmembrane region" description="Helical" evidence="1">
    <location>
        <begin position="16"/>
        <end position="37"/>
    </location>
</feature>
<name>A0A1F7I3C2_9BACT</name>
<proteinExistence type="predicted"/>
<evidence type="ECO:0000313" key="2">
    <source>
        <dbReference type="EMBL" id="OGK37890.1"/>
    </source>
</evidence>
<feature type="transmembrane region" description="Helical" evidence="1">
    <location>
        <begin position="57"/>
        <end position="79"/>
    </location>
</feature>
<comment type="caution">
    <text evidence="2">The sequence shown here is derived from an EMBL/GenBank/DDBJ whole genome shotgun (WGS) entry which is preliminary data.</text>
</comment>
<accession>A0A1F7I3C2</accession>
<dbReference type="EMBL" id="MGAC01000028">
    <property type="protein sequence ID" value="OGK37890.1"/>
    <property type="molecule type" value="Genomic_DNA"/>
</dbReference>
<dbReference type="AlphaFoldDB" id="A0A1F7I3C2"/>
<sequence length="80" mass="9141">MNEIINLIPSLSDLNIITFFFKAFAVLFAFIYLVFAIAVTRQTQVMLKTVTNNHSRLLMIISSLQIIFAVILIFFSITII</sequence>
<evidence type="ECO:0000313" key="3">
    <source>
        <dbReference type="Proteomes" id="UP000176803"/>
    </source>
</evidence>
<dbReference type="InterPro" id="IPR043716">
    <property type="entry name" value="DUF5657"/>
</dbReference>
<dbReference type="Pfam" id="PF18901">
    <property type="entry name" value="DUF5657"/>
    <property type="match status" value="1"/>
</dbReference>
<keyword evidence="1" id="KW-0472">Membrane</keyword>
<gene>
    <name evidence="2" type="ORF">A3F03_01600</name>
</gene>
<organism evidence="2 3">
    <name type="scientific">Candidatus Roizmanbacteria bacterium RIFCSPHIGHO2_12_FULL_41_11</name>
    <dbReference type="NCBI Taxonomy" id="1802052"/>
    <lineage>
        <taxon>Bacteria</taxon>
        <taxon>Candidatus Roizmaniibacteriota</taxon>
    </lineage>
</organism>
<keyword evidence="1" id="KW-0812">Transmembrane</keyword>
<reference evidence="2 3" key="1">
    <citation type="journal article" date="2016" name="Nat. Commun.">
        <title>Thousands of microbial genomes shed light on interconnected biogeochemical processes in an aquifer system.</title>
        <authorList>
            <person name="Anantharaman K."/>
            <person name="Brown C.T."/>
            <person name="Hug L.A."/>
            <person name="Sharon I."/>
            <person name="Castelle C.J."/>
            <person name="Probst A.J."/>
            <person name="Thomas B.C."/>
            <person name="Singh A."/>
            <person name="Wilkins M.J."/>
            <person name="Karaoz U."/>
            <person name="Brodie E.L."/>
            <person name="Williams K.H."/>
            <person name="Hubbard S.S."/>
            <person name="Banfield J.F."/>
        </authorList>
    </citation>
    <scope>NUCLEOTIDE SEQUENCE [LARGE SCALE GENOMIC DNA]</scope>
</reference>
<dbReference type="Proteomes" id="UP000176803">
    <property type="component" value="Unassembled WGS sequence"/>
</dbReference>
<protein>
    <submittedName>
        <fullName evidence="2">Uncharacterized protein</fullName>
    </submittedName>
</protein>
<keyword evidence="1" id="KW-1133">Transmembrane helix</keyword>